<comment type="subcellular location">
    <subcellularLocation>
        <location evidence="1">Membrane</location>
        <topology evidence="1">Multi-pass membrane protein</topology>
    </subcellularLocation>
</comment>
<dbReference type="GO" id="GO:0016020">
    <property type="term" value="C:membrane"/>
    <property type="evidence" value="ECO:0007669"/>
    <property type="project" value="UniProtKB-SubCell"/>
</dbReference>
<evidence type="ECO:0000256" key="5">
    <source>
        <dbReference type="ARBA" id="ARBA00023136"/>
    </source>
</evidence>
<protein>
    <submittedName>
        <fullName evidence="8">Allantoate permease</fullName>
    </submittedName>
</protein>
<dbReference type="Gene3D" id="1.20.1250.20">
    <property type="entry name" value="MFS general substrate transporter like domains"/>
    <property type="match status" value="1"/>
</dbReference>
<evidence type="ECO:0000256" key="6">
    <source>
        <dbReference type="SAM" id="Phobius"/>
    </source>
</evidence>
<dbReference type="InterPro" id="IPR036259">
    <property type="entry name" value="MFS_trans_sf"/>
</dbReference>
<proteinExistence type="predicted"/>
<keyword evidence="4 6" id="KW-1133">Transmembrane helix</keyword>
<dbReference type="GO" id="GO:0022857">
    <property type="term" value="F:transmembrane transporter activity"/>
    <property type="evidence" value="ECO:0007669"/>
    <property type="project" value="InterPro"/>
</dbReference>
<dbReference type="RefSeq" id="XP_018734029.1">
    <property type="nucleotide sequence ID" value="XM_018881436.1"/>
</dbReference>
<keyword evidence="9" id="KW-1185">Reference proteome</keyword>
<dbReference type="GeneID" id="30036497"/>
<sequence length="182" mass="20947">MSTMKQQESYVERVDTNDVMDIEMSKSIDIRGLDEAQRIIGHGELHDLNVTEEEMRKVVRKTDWAILPYLAVCYMFYYIDKTTLSYSAIFGMKEDLNLVGTEYSWLSSVFYFGYLFWAIPTNYFLLRLPVGKYLGFNIMLWGVFLMLQAACKSFASLTVLRVLGGAVEATADPAFMLITSMW</sequence>
<feature type="domain" description="Major facilitator superfamily (MFS) profile" evidence="7">
    <location>
        <begin position="66"/>
        <end position="182"/>
    </location>
</feature>
<dbReference type="PANTHER" id="PTHR43791">
    <property type="entry name" value="PERMEASE-RELATED"/>
    <property type="match status" value="1"/>
</dbReference>
<feature type="transmembrane region" description="Helical" evidence="6">
    <location>
        <begin position="103"/>
        <end position="126"/>
    </location>
</feature>
<feature type="transmembrane region" description="Helical" evidence="6">
    <location>
        <begin position="133"/>
        <end position="155"/>
    </location>
</feature>
<accession>A0A167CDH5</accession>
<keyword evidence="5 6" id="KW-0472">Membrane</keyword>
<dbReference type="PANTHER" id="PTHR43791:SF26">
    <property type="entry name" value="ALLANTOATE TRANSPORTER, PUTATIVE (AFU_ORTHOLOGUE AFUA_5G09470)-RELATED"/>
    <property type="match status" value="1"/>
</dbReference>
<evidence type="ECO:0000313" key="8">
    <source>
        <dbReference type="EMBL" id="ANB11552.1"/>
    </source>
</evidence>
<evidence type="ECO:0000259" key="7">
    <source>
        <dbReference type="PROSITE" id="PS50850"/>
    </source>
</evidence>
<gene>
    <name evidence="8" type="primary">DAL5</name>
    <name evidence="8" type="ORF">AWJ20_4372</name>
</gene>
<dbReference type="Pfam" id="PF07690">
    <property type="entry name" value="MFS_1"/>
    <property type="match status" value="1"/>
</dbReference>
<dbReference type="SUPFAM" id="SSF103473">
    <property type="entry name" value="MFS general substrate transporter"/>
    <property type="match status" value="1"/>
</dbReference>
<reference evidence="8 9" key="1">
    <citation type="submission" date="2016-02" db="EMBL/GenBank/DDBJ databases">
        <title>Complete genome sequence and transcriptome regulation of the pentose utilising yeast Sugiyamaella lignohabitans.</title>
        <authorList>
            <person name="Bellasio M."/>
            <person name="Peymann A."/>
            <person name="Valli M."/>
            <person name="Sipitzky M."/>
            <person name="Graf A."/>
            <person name="Sauer M."/>
            <person name="Marx H."/>
            <person name="Mattanovich D."/>
        </authorList>
    </citation>
    <scope>NUCLEOTIDE SEQUENCE [LARGE SCALE GENOMIC DNA]</scope>
    <source>
        <strain evidence="8 9">CBS 10342</strain>
    </source>
</reference>
<dbReference type="OrthoDB" id="3639251at2759"/>
<keyword evidence="3 6" id="KW-0812">Transmembrane</keyword>
<dbReference type="AlphaFoldDB" id="A0A167CDH5"/>
<dbReference type="KEGG" id="slb:AWJ20_4372"/>
<evidence type="ECO:0000256" key="2">
    <source>
        <dbReference type="ARBA" id="ARBA00022448"/>
    </source>
</evidence>
<name>A0A167CDH5_9ASCO</name>
<dbReference type="InterPro" id="IPR020846">
    <property type="entry name" value="MFS_dom"/>
</dbReference>
<dbReference type="Proteomes" id="UP000189580">
    <property type="component" value="Chromosome c"/>
</dbReference>
<organism evidence="8 9">
    <name type="scientific">Sugiyamaella lignohabitans</name>
    <dbReference type="NCBI Taxonomy" id="796027"/>
    <lineage>
        <taxon>Eukaryota</taxon>
        <taxon>Fungi</taxon>
        <taxon>Dikarya</taxon>
        <taxon>Ascomycota</taxon>
        <taxon>Saccharomycotina</taxon>
        <taxon>Dipodascomycetes</taxon>
        <taxon>Dipodascales</taxon>
        <taxon>Trichomonascaceae</taxon>
        <taxon>Sugiyamaella</taxon>
    </lineage>
</organism>
<feature type="transmembrane region" description="Helical" evidence="6">
    <location>
        <begin position="62"/>
        <end position="79"/>
    </location>
</feature>
<evidence type="ECO:0000256" key="3">
    <source>
        <dbReference type="ARBA" id="ARBA00022692"/>
    </source>
</evidence>
<keyword evidence="2" id="KW-0813">Transport</keyword>
<evidence type="ECO:0000256" key="1">
    <source>
        <dbReference type="ARBA" id="ARBA00004141"/>
    </source>
</evidence>
<dbReference type="EMBL" id="CP014500">
    <property type="protein sequence ID" value="ANB11552.1"/>
    <property type="molecule type" value="Genomic_DNA"/>
</dbReference>
<dbReference type="InterPro" id="IPR011701">
    <property type="entry name" value="MFS"/>
</dbReference>
<evidence type="ECO:0000256" key="4">
    <source>
        <dbReference type="ARBA" id="ARBA00022989"/>
    </source>
</evidence>
<dbReference type="PROSITE" id="PS50850">
    <property type="entry name" value="MFS"/>
    <property type="match status" value="1"/>
</dbReference>
<evidence type="ECO:0000313" key="9">
    <source>
        <dbReference type="Proteomes" id="UP000189580"/>
    </source>
</evidence>